<dbReference type="VEuPathDB" id="MicrosporidiaDB:CWI36_1335p0020"/>
<dbReference type="VEuPathDB" id="MicrosporidiaDB:CWI39_0915p0010"/>
<dbReference type="EMBL" id="PIXR01000915">
    <property type="protein sequence ID" value="TBU03733.1"/>
    <property type="molecule type" value="Genomic_DNA"/>
</dbReference>
<name>A0A4Q9L237_9MICR</name>
<dbReference type="PROSITE" id="PS00028">
    <property type="entry name" value="ZINC_FINGER_C2H2_1"/>
    <property type="match status" value="1"/>
</dbReference>
<gene>
    <name evidence="3" type="ORF">CWI36_1335p0020</name>
    <name evidence="4" type="ORF">CWI39_0915p0010</name>
    <name evidence="2" type="ORF">CWI39_1704p0010</name>
</gene>
<reference evidence="5 6" key="1">
    <citation type="submission" date="2017-12" db="EMBL/GenBank/DDBJ databases">
        <authorList>
            <person name="Pombert J.-F."/>
            <person name="Haag K.L."/>
            <person name="Ebert D."/>
        </authorList>
    </citation>
    <scope>NUCLEOTIDE SEQUENCE [LARGE SCALE GENOMIC DNA]</scope>
    <source>
        <strain evidence="3">BE-OM-2</strain>
        <strain evidence="2">IL-BN-2</strain>
    </source>
</reference>
<evidence type="ECO:0000259" key="1">
    <source>
        <dbReference type="PROSITE" id="PS00028"/>
    </source>
</evidence>
<dbReference type="Proteomes" id="UP000293045">
    <property type="component" value="Unassembled WGS sequence"/>
</dbReference>
<comment type="caution">
    <text evidence="3">The sequence shown here is derived from an EMBL/GenBank/DDBJ whole genome shotgun (WGS) entry which is preliminary data.</text>
</comment>
<dbReference type="EMBL" id="PITI01001335">
    <property type="protein sequence ID" value="TBU01469.1"/>
    <property type="molecule type" value="Genomic_DNA"/>
</dbReference>
<dbReference type="EMBL" id="PIXR01001704">
    <property type="protein sequence ID" value="TBU00377.1"/>
    <property type="molecule type" value="Genomic_DNA"/>
</dbReference>
<dbReference type="Proteomes" id="UP000291404">
    <property type="component" value="Unassembled WGS sequence"/>
</dbReference>
<evidence type="ECO:0000313" key="6">
    <source>
        <dbReference type="Proteomes" id="UP000293045"/>
    </source>
</evidence>
<organism evidence="3 5">
    <name type="scientific">Hamiltosporidium magnivora</name>
    <dbReference type="NCBI Taxonomy" id="148818"/>
    <lineage>
        <taxon>Eukaryota</taxon>
        <taxon>Fungi</taxon>
        <taxon>Fungi incertae sedis</taxon>
        <taxon>Microsporidia</taxon>
        <taxon>Dubosqiidae</taxon>
        <taxon>Hamiltosporidium</taxon>
    </lineage>
</organism>
<evidence type="ECO:0000313" key="5">
    <source>
        <dbReference type="Proteomes" id="UP000291404"/>
    </source>
</evidence>
<proteinExistence type="predicted"/>
<protein>
    <recommendedName>
        <fullName evidence="1">C2H2-type domain-containing protein</fullName>
    </recommendedName>
</protein>
<keyword evidence="5" id="KW-1185">Reference proteome</keyword>
<evidence type="ECO:0000313" key="3">
    <source>
        <dbReference type="EMBL" id="TBU01469.1"/>
    </source>
</evidence>
<evidence type="ECO:0000313" key="4">
    <source>
        <dbReference type="EMBL" id="TBU03733.1"/>
    </source>
</evidence>
<accession>A0A4Q9L237</accession>
<dbReference type="InterPro" id="IPR013087">
    <property type="entry name" value="Znf_C2H2_type"/>
</dbReference>
<sequence>MINDKTDYKEDLSLFVYFISKIHRLEPSYEKYAQENIEKPMKYDSLIQSKNLLRFKSKNIQMIYTESKEHFIPIFTNLSYIPISYDDDRFLCKYCKIRYVYKRCLISHIRRKHIKPFSGVKFNYFE</sequence>
<dbReference type="AlphaFoldDB" id="A0A4Q9L237"/>
<feature type="domain" description="C2H2-type" evidence="1">
    <location>
        <begin position="92"/>
        <end position="113"/>
    </location>
</feature>
<evidence type="ECO:0000313" key="2">
    <source>
        <dbReference type="EMBL" id="TBU00377.1"/>
    </source>
</evidence>
<dbReference type="VEuPathDB" id="MicrosporidiaDB:CWI39_1704p0010"/>